<keyword evidence="1" id="KW-0812">Transmembrane</keyword>
<keyword evidence="3" id="KW-1185">Reference proteome</keyword>
<sequence length="85" mass="9321">MTFPATFLLWLMAFSCHARLHPHRYGFAPLAFHARHMAITGRIAAPVVALALAARLDGVTGVLIWFASLSIAGLCMALWLASRHH</sequence>
<comment type="caution">
    <text evidence="2">The sequence shown here is derived from an EMBL/GenBank/DDBJ whole genome shotgun (WGS) entry which is preliminary data.</text>
</comment>
<dbReference type="AlphaFoldDB" id="A0A2V4R7U1"/>
<evidence type="ECO:0000313" key="3">
    <source>
        <dbReference type="Proteomes" id="UP000247371"/>
    </source>
</evidence>
<protein>
    <submittedName>
        <fullName evidence="2">Uncharacterized protein</fullName>
    </submittedName>
</protein>
<organism evidence="2 3">
    <name type="scientific">Komagataeibacter swingsii</name>
    <dbReference type="NCBI Taxonomy" id="215220"/>
    <lineage>
        <taxon>Bacteria</taxon>
        <taxon>Pseudomonadati</taxon>
        <taxon>Pseudomonadota</taxon>
        <taxon>Alphaproteobacteria</taxon>
        <taxon>Acetobacterales</taxon>
        <taxon>Acetobacteraceae</taxon>
        <taxon>Komagataeibacter</taxon>
    </lineage>
</organism>
<gene>
    <name evidence="2" type="ORF">CFR76_02830</name>
</gene>
<name>A0A2V4R7U1_9PROT</name>
<feature type="transmembrane region" description="Helical" evidence="1">
    <location>
        <begin position="62"/>
        <end position="81"/>
    </location>
</feature>
<proteinExistence type="predicted"/>
<accession>A0A2V4R7U1</accession>
<dbReference type="EMBL" id="NKUB01000002">
    <property type="protein sequence ID" value="PYD70878.1"/>
    <property type="molecule type" value="Genomic_DNA"/>
</dbReference>
<keyword evidence="1" id="KW-0472">Membrane</keyword>
<keyword evidence="1" id="KW-1133">Transmembrane helix</keyword>
<dbReference type="RefSeq" id="WP_110555718.1">
    <property type="nucleotide sequence ID" value="NZ_NKUB01000002.1"/>
</dbReference>
<evidence type="ECO:0000313" key="2">
    <source>
        <dbReference type="EMBL" id="PYD70878.1"/>
    </source>
</evidence>
<reference evidence="2 3" key="1">
    <citation type="submission" date="2017-07" db="EMBL/GenBank/DDBJ databases">
        <title>A draft genome sequence of Komagataeibacter swingsii LMG 22125.</title>
        <authorList>
            <person name="Skraban J."/>
            <person name="Cleenwerck I."/>
            <person name="Vandamme P."/>
            <person name="Trcek J."/>
        </authorList>
    </citation>
    <scope>NUCLEOTIDE SEQUENCE [LARGE SCALE GENOMIC DNA]</scope>
    <source>
        <strain evidence="2 3">LMG 22125</strain>
    </source>
</reference>
<dbReference type="Proteomes" id="UP000247371">
    <property type="component" value="Unassembled WGS sequence"/>
</dbReference>
<evidence type="ECO:0000256" key="1">
    <source>
        <dbReference type="SAM" id="Phobius"/>
    </source>
</evidence>